<dbReference type="Proteomes" id="UP001595755">
    <property type="component" value="Unassembled WGS sequence"/>
</dbReference>
<comment type="caution">
    <text evidence="1">The sequence shown here is derived from an EMBL/GenBank/DDBJ whole genome shotgun (WGS) entry which is preliminary data.</text>
</comment>
<protein>
    <submittedName>
        <fullName evidence="1">Uncharacterized protein</fullName>
    </submittedName>
</protein>
<evidence type="ECO:0000313" key="1">
    <source>
        <dbReference type="EMBL" id="MFC4304830.1"/>
    </source>
</evidence>
<name>A0ABV8SCS9_9BACL</name>
<gene>
    <name evidence="1" type="ORF">ACFO1S_15475</name>
</gene>
<accession>A0ABV8SCS9</accession>
<evidence type="ECO:0000313" key="2">
    <source>
        <dbReference type="Proteomes" id="UP001595755"/>
    </source>
</evidence>
<sequence>MGAALGCKGYFNVKEAIGMIRSTAFITRRELTPTGGEIYYEP</sequence>
<proteinExistence type="predicted"/>
<reference evidence="2" key="1">
    <citation type="journal article" date="2019" name="Int. J. Syst. Evol. Microbiol.">
        <title>The Global Catalogue of Microorganisms (GCM) 10K type strain sequencing project: providing services to taxonomists for standard genome sequencing and annotation.</title>
        <authorList>
            <consortium name="The Broad Institute Genomics Platform"/>
            <consortium name="The Broad Institute Genome Sequencing Center for Infectious Disease"/>
            <person name="Wu L."/>
            <person name="Ma J."/>
        </authorList>
    </citation>
    <scope>NUCLEOTIDE SEQUENCE [LARGE SCALE GENOMIC DNA]</scope>
    <source>
        <strain evidence="2">CGMCC 4.1641</strain>
    </source>
</reference>
<dbReference type="EMBL" id="JBHSED010000034">
    <property type="protein sequence ID" value="MFC4304830.1"/>
    <property type="molecule type" value="Genomic_DNA"/>
</dbReference>
<keyword evidence="2" id="KW-1185">Reference proteome</keyword>
<organism evidence="1 2">
    <name type="scientific">Cohnella boryungensis</name>
    <dbReference type="NCBI Taxonomy" id="768479"/>
    <lineage>
        <taxon>Bacteria</taxon>
        <taxon>Bacillati</taxon>
        <taxon>Bacillota</taxon>
        <taxon>Bacilli</taxon>
        <taxon>Bacillales</taxon>
        <taxon>Paenibacillaceae</taxon>
        <taxon>Cohnella</taxon>
    </lineage>
</organism>